<reference evidence="3" key="1">
    <citation type="journal article" date="2011" name="Nature">
        <title>Genome sequence and analysis of the tuber crop potato.</title>
        <authorList>
            <consortium name="The Potato Genome Sequencing Consortium"/>
        </authorList>
    </citation>
    <scope>NUCLEOTIDE SEQUENCE [LARGE SCALE GENOMIC DNA]</scope>
    <source>
        <strain evidence="3">cv. DM1-3 516 R44</strain>
    </source>
</reference>
<feature type="chain" id="PRO_5004012268" evidence="1">
    <location>
        <begin position="24"/>
        <end position="55"/>
    </location>
</feature>
<dbReference type="AlphaFoldDB" id="M0ZYC2"/>
<keyword evidence="1" id="KW-0732">Signal</keyword>
<name>M0ZYC2_SOLTU</name>
<evidence type="ECO:0000313" key="2">
    <source>
        <dbReference type="EnsemblPlants" id="PGSC0003DMT400010625"/>
    </source>
</evidence>
<evidence type="ECO:0000256" key="1">
    <source>
        <dbReference type="SAM" id="SignalP"/>
    </source>
</evidence>
<sequence>MAKSGILVIVSALVVLAVCGVFAEEKEYVLTLDHTNLTETVAKHNFIVLEFYAPW</sequence>
<dbReference type="Gene3D" id="3.40.30.10">
    <property type="entry name" value="Glutaredoxin"/>
    <property type="match status" value="1"/>
</dbReference>
<protein>
    <submittedName>
        <fullName evidence="2">Protein disulfide isomerase</fullName>
    </submittedName>
</protein>
<dbReference type="EnsemblPlants" id="PGSC0003DMT400010625">
    <property type="protein sequence ID" value="PGSC0003DMT400010625"/>
    <property type="gene ID" value="PGSC0003DMG400004150"/>
</dbReference>
<dbReference type="HOGENOM" id="CLU_3036174_0_0_1"/>
<feature type="signal peptide" evidence="1">
    <location>
        <begin position="1"/>
        <end position="23"/>
    </location>
</feature>
<proteinExistence type="predicted"/>
<evidence type="ECO:0000313" key="3">
    <source>
        <dbReference type="Proteomes" id="UP000011115"/>
    </source>
</evidence>
<accession>M0ZYC2</accession>
<keyword evidence="3" id="KW-1185">Reference proteome</keyword>
<dbReference type="Gramene" id="PGSC0003DMT400010625">
    <property type="protein sequence ID" value="PGSC0003DMT400010625"/>
    <property type="gene ID" value="PGSC0003DMG400004150"/>
</dbReference>
<dbReference type="ExpressionAtlas" id="M0ZYC2">
    <property type="expression patterns" value="baseline"/>
</dbReference>
<organism evidence="2 3">
    <name type="scientific">Solanum tuberosum</name>
    <name type="common">Potato</name>
    <dbReference type="NCBI Taxonomy" id="4113"/>
    <lineage>
        <taxon>Eukaryota</taxon>
        <taxon>Viridiplantae</taxon>
        <taxon>Streptophyta</taxon>
        <taxon>Embryophyta</taxon>
        <taxon>Tracheophyta</taxon>
        <taxon>Spermatophyta</taxon>
        <taxon>Magnoliopsida</taxon>
        <taxon>eudicotyledons</taxon>
        <taxon>Gunneridae</taxon>
        <taxon>Pentapetalae</taxon>
        <taxon>asterids</taxon>
        <taxon>lamiids</taxon>
        <taxon>Solanales</taxon>
        <taxon>Solanaceae</taxon>
        <taxon>Solanoideae</taxon>
        <taxon>Solaneae</taxon>
        <taxon>Solanum</taxon>
    </lineage>
</organism>
<reference evidence="2" key="2">
    <citation type="submission" date="2015-06" db="UniProtKB">
        <authorList>
            <consortium name="EnsemblPlants"/>
        </authorList>
    </citation>
    <scope>IDENTIFICATION</scope>
    <source>
        <strain evidence="2">DM1-3 516 R44</strain>
    </source>
</reference>
<dbReference type="Proteomes" id="UP000011115">
    <property type="component" value="Unassembled WGS sequence"/>
</dbReference>
<gene>
    <name evidence="2" type="primary">LOC102594080</name>
</gene>